<dbReference type="SUPFAM" id="SSF52374">
    <property type="entry name" value="Nucleotidylyl transferase"/>
    <property type="match status" value="1"/>
</dbReference>
<feature type="region of interest" description="Disordered" evidence="1">
    <location>
        <begin position="210"/>
        <end position="262"/>
    </location>
</feature>
<keyword evidence="3" id="KW-1185">Reference proteome</keyword>
<dbReference type="AlphaFoldDB" id="A0A812W2J5"/>
<feature type="non-terminal residue" evidence="2">
    <location>
        <position position="1"/>
    </location>
</feature>
<proteinExistence type="predicted"/>
<dbReference type="OrthoDB" id="436478at2759"/>
<evidence type="ECO:0000313" key="3">
    <source>
        <dbReference type="Proteomes" id="UP000649617"/>
    </source>
</evidence>
<evidence type="ECO:0000313" key="2">
    <source>
        <dbReference type="EMBL" id="CAE7663703.1"/>
    </source>
</evidence>
<name>A0A812W2J5_SYMPI</name>
<dbReference type="Proteomes" id="UP000649617">
    <property type="component" value="Unassembled WGS sequence"/>
</dbReference>
<gene>
    <name evidence="2" type="primary">nadD</name>
    <name evidence="2" type="ORF">SPIL2461_LOCUS18100</name>
</gene>
<comment type="caution">
    <text evidence="2">The sequence shown here is derived from an EMBL/GenBank/DDBJ whole genome shotgun (WGS) entry which is preliminary data.</text>
</comment>
<reference evidence="2" key="1">
    <citation type="submission" date="2021-02" db="EMBL/GenBank/DDBJ databases">
        <authorList>
            <person name="Dougan E. K."/>
            <person name="Rhodes N."/>
            <person name="Thang M."/>
            <person name="Chan C."/>
        </authorList>
    </citation>
    <scope>NUCLEOTIDE SEQUENCE</scope>
</reference>
<dbReference type="Gene3D" id="3.40.50.620">
    <property type="entry name" value="HUPs"/>
    <property type="match status" value="1"/>
</dbReference>
<sequence>MCELAVSASGIGVSSVEQETEESNAVMLRALRKKYPEGSKLLWVCGDDVFDWISNERGQAMLCELDGLIVQRRLHKAPDNQADRFYQAPVDGDLVRTLHLKHQVHVDFIYGELPHYSSTLVRNSPASWRAFLPQKVAAYLDERPALLAQLVRSGDAPPAQMTPPASPLGDMAEVADLDDELEQLEQKREATGVIEKPEKPAALEFLDLLREEETSASTPSDAADLPRILGSTVRDSLSPVSRSPRKRAASRSRPPSGQRLRE</sequence>
<evidence type="ECO:0000256" key="1">
    <source>
        <dbReference type="SAM" id="MobiDB-lite"/>
    </source>
</evidence>
<dbReference type="EMBL" id="CAJNIZ010043592">
    <property type="protein sequence ID" value="CAE7663703.1"/>
    <property type="molecule type" value="Genomic_DNA"/>
</dbReference>
<accession>A0A812W2J5</accession>
<dbReference type="InterPro" id="IPR014729">
    <property type="entry name" value="Rossmann-like_a/b/a_fold"/>
</dbReference>
<organism evidence="2 3">
    <name type="scientific">Symbiodinium pilosum</name>
    <name type="common">Dinoflagellate</name>
    <dbReference type="NCBI Taxonomy" id="2952"/>
    <lineage>
        <taxon>Eukaryota</taxon>
        <taxon>Sar</taxon>
        <taxon>Alveolata</taxon>
        <taxon>Dinophyceae</taxon>
        <taxon>Suessiales</taxon>
        <taxon>Symbiodiniaceae</taxon>
        <taxon>Symbiodinium</taxon>
    </lineage>
</organism>
<protein>
    <submittedName>
        <fullName evidence="2">NadD protein</fullName>
    </submittedName>
</protein>